<dbReference type="CDD" id="cd00200">
    <property type="entry name" value="WD40"/>
    <property type="match status" value="1"/>
</dbReference>
<feature type="repeat" description="WD" evidence="5">
    <location>
        <begin position="434"/>
        <end position="479"/>
    </location>
</feature>
<feature type="repeat" description="WD" evidence="5">
    <location>
        <begin position="579"/>
        <end position="620"/>
    </location>
</feature>
<keyword evidence="2 5" id="KW-0853">WD repeat</keyword>
<feature type="domain" description="U3 small nucleolar RNA-associated protein 13 C-terminal" evidence="7">
    <location>
        <begin position="718"/>
        <end position="853"/>
    </location>
</feature>
<dbReference type="GO" id="GO:0032040">
    <property type="term" value="C:small-subunit processome"/>
    <property type="evidence" value="ECO:0007669"/>
    <property type="project" value="InterPro"/>
</dbReference>
<dbReference type="PROSITE" id="PS50082">
    <property type="entry name" value="WD_REPEATS_2"/>
    <property type="match status" value="10"/>
</dbReference>
<sequence length="919" mass="94535">MAAAPLRAKTVYRPQARLEVFYTGGPAQLSDEGLLACACGDEVKVVEVASGRVLATLPGDSEPVTALAWSPSGQRLYTASRSLQQRAWDVAPLAAAGRETLDSSAAVGSAPDALPAAGAGGAAEAAPAAPLRAWRGHKGPVTDLITDASGGLLASAGADRAARVWDADGFFCTHVFHGHQGVVLRVLFHPKQLMLVSAGEDAEVRVWDLVDKSCVAMLKAHFSAVTSLSLSSDGWTLLSAARDKVAVLWDLRKYAKLATIPVHEAVEGAVIVPASAALPGMADPKRAAADATADRRAVYFATGGERGAVRLWRGDMGRCVYELHPGTAGASGASTAAATAPAAAGEELTGLALLPRGQGLLALTCDCRALFLRPAEVEGAAVLAPQPELIGNIDEVTDVRLVGPRGAPASVAVATNAPAIRLFDLATMACTATLRGHSEAVLALDALPARDGGAALLASGGKDRAVRLWDAASGACLAFGSGHAGAVAALAFARRGGGFLVSGGADRLLKVWDVKPHLAAAPAAQPAPAELRATAAVAAHDKDINAVAVAPNDSLVVTASQDRTAKVWQLPALVALHTLRGHRRGVWAATFSPVDQAVATASGDATVRLWALADGACLRTFEGHAASVLRIAFLSAGTQMVSAGADGLVKLWGVRSAECVATFDEHEGKVWAMDVGGEAESLLVTGGADARVAVWRDCTAADAAAAAAGAAEAAVMAQQLSNALQAEDFAAAAALAFELRQARRLLAVVDAALARGPKAAADILGSLVASLDAEQLKQCLEFCREWNTHSRHCHAAQATLQAVLRHHPPQALLAVPGVGALLDALAAYSQRHAARLDRLRRSTFLLDYTLAAMRARRKKVMRSAAHANGAPGDSAGTHAEHAKHAKVLGSELGSISKGARITGVGAKVKRKRKGLLGTE</sequence>
<evidence type="ECO:0000313" key="9">
    <source>
        <dbReference type="Proteomes" id="UP001445335"/>
    </source>
</evidence>
<evidence type="ECO:0000256" key="1">
    <source>
        <dbReference type="ARBA" id="ARBA00004604"/>
    </source>
</evidence>
<dbReference type="PROSITE" id="PS00678">
    <property type="entry name" value="WD_REPEATS_1"/>
    <property type="match status" value="4"/>
</dbReference>
<dbReference type="AlphaFoldDB" id="A0AAW1QLN8"/>
<evidence type="ECO:0000256" key="3">
    <source>
        <dbReference type="ARBA" id="ARBA00022737"/>
    </source>
</evidence>
<dbReference type="SMART" id="SM00320">
    <property type="entry name" value="WD40"/>
    <property type="match status" value="11"/>
</dbReference>
<proteinExistence type="predicted"/>
<dbReference type="PRINTS" id="PR00320">
    <property type="entry name" value="GPROTEINBRPT"/>
</dbReference>
<dbReference type="GO" id="GO:0000480">
    <property type="term" value="P:endonucleolytic cleavage in 5'-ETS of tricistronic rRNA transcript (SSU-rRNA, 5.8S rRNA, LSU-rRNA)"/>
    <property type="evidence" value="ECO:0007669"/>
    <property type="project" value="TreeGrafter"/>
</dbReference>
<feature type="repeat" description="WD" evidence="5">
    <location>
        <begin position="663"/>
        <end position="695"/>
    </location>
</feature>
<name>A0AAW1QLN8_9CHLO</name>
<feature type="repeat" description="WD" evidence="5">
    <location>
        <begin position="218"/>
        <end position="259"/>
    </location>
</feature>
<feature type="repeat" description="WD" evidence="5">
    <location>
        <begin position="176"/>
        <end position="217"/>
    </location>
</feature>
<reference evidence="8 9" key="1">
    <citation type="journal article" date="2024" name="Nat. Commun.">
        <title>Phylogenomics reveals the evolutionary origins of lichenization in chlorophyte algae.</title>
        <authorList>
            <person name="Puginier C."/>
            <person name="Libourel C."/>
            <person name="Otte J."/>
            <person name="Skaloud P."/>
            <person name="Haon M."/>
            <person name="Grisel S."/>
            <person name="Petersen M."/>
            <person name="Berrin J.G."/>
            <person name="Delaux P.M."/>
            <person name="Dal Grande F."/>
            <person name="Keller J."/>
        </authorList>
    </citation>
    <scope>NUCLEOTIDE SEQUENCE [LARGE SCALE GENOMIC DNA]</scope>
    <source>
        <strain evidence="8 9">SAG 245.80</strain>
    </source>
</reference>
<feature type="region of interest" description="Disordered" evidence="6">
    <location>
        <begin position="861"/>
        <end position="883"/>
    </location>
</feature>
<feature type="repeat" description="WD" evidence="5">
    <location>
        <begin position="537"/>
        <end position="578"/>
    </location>
</feature>
<dbReference type="GO" id="GO:0034511">
    <property type="term" value="F:U3 snoRNA binding"/>
    <property type="evidence" value="ECO:0007669"/>
    <property type="project" value="TreeGrafter"/>
</dbReference>
<dbReference type="InterPro" id="IPR001680">
    <property type="entry name" value="WD40_rpt"/>
</dbReference>
<dbReference type="PANTHER" id="PTHR19854">
    <property type="entry name" value="TRANSDUCIN BETA-LIKE 3"/>
    <property type="match status" value="1"/>
</dbReference>
<dbReference type="InterPro" id="IPR013934">
    <property type="entry name" value="Utp13_C"/>
</dbReference>
<evidence type="ECO:0000259" key="7">
    <source>
        <dbReference type="Pfam" id="PF08625"/>
    </source>
</evidence>
<feature type="repeat" description="WD" evidence="5">
    <location>
        <begin position="480"/>
        <end position="515"/>
    </location>
</feature>
<dbReference type="GO" id="GO:0000472">
    <property type="term" value="P:endonucleolytic cleavage to generate mature 5'-end of SSU-rRNA from (SSU-rRNA, 5.8S rRNA, LSU-rRNA)"/>
    <property type="evidence" value="ECO:0007669"/>
    <property type="project" value="TreeGrafter"/>
</dbReference>
<dbReference type="InterPro" id="IPR011047">
    <property type="entry name" value="Quinoprotein_ADH-like_sf"/>
</dbReference>
<dbReference type="InterPro" id="IPR015943">
    <property type="entry name" value="WD40/YVTN_repeat-like_dom_sf"/>
</dbReference>
<evidence type="ECO:0000313" key="8">
    <source>
        <dbReference type="EMBL" id="KAK9822178.1"/>
    </source>
</evidence>
<dbReference type="PROSITE" id="PS50294">
    <property type="entry name" value="WD_REPEATS_REGION"/>
    <property type="match status" value="8"/>
</dbReference>
<accession>A0AAW1QLN8</accession>
<evidence type="ECO:0000256" key="6">
    <source>
        <dbReference type="SAM" id="MobiDB-lite"/>
    </source>
</evidence>
<dbReference type="SUPFAM" id="SSF50998">
    <property type="entry name" value="Quinoprotein alcohol dehydrogenase-like"/>
    <property type="match status" value="1"/>
</dbReference>
<evidence type="ECO:0000256" key="5">
    <source>
        <dbReference type="PROSITE-ProRule" id="PRU00221"/>
    </source>
</evidence>
<keyword evidence="9" id="KW-1185">Reference proteome</keyword>
<feature type="repeat" description="WD" evidence="5">
    <location>
        <begin position="57"/>
        <end position="90"/>
    </location>
</feature>
<dbReference type="PANTHER" id="PTHR19854:SF15">
    <property type="entry name" value="TRANSDUCIN BETA-LIKE PROTEIN 3"/>
    <property type="match status" value="1"/>
</dbReference>
<dbReference type="Pfam" id="PF00400">
    <property type="entry name" value="WD40"/>
    <property type="match status" value="10"/>
</dbReference>
<evidence type="ECO:0000256" key="4">
    <source>
        <dbReference type="ARBA" id="ARBA00023242"/>
    </source>
</evidence>
<dbReference type="GO" id="GO:0030686">
    <property type="term" value="C:90S preribosome"/>
    <property type="evidence" value="ECO:0007669"/>
    <property type="project" value="TreeGrafter"/>
</dbReference>
<protein>
    <recommendedName>
        <fullName evidence="7">U3 small nucleolar RNA-associated protein 13 C-terminal domain-containing protein</fullName>
    </recommendedName>
</protein>
<dbReference type="Proteomes" id="UP001445335">
    <property type="component" value="Unassembled WGS sequence"/>
</dbReference>
<dbReference type="InterPro" id="IPR019775">
    <property type="entry name" value="WD40_repeat_CS"/>
</dbReference>
<comment type="caution">
    <text evidence="8">The sequence shown here is derived from an EMBL/GenBank/DDBJ whole genome shotgun (WGS) entry which is preliminary data.</text>
</comment>
<dbReference type="EMBL" id="JALJOU010000091">
    <property type="protein sequence ID" value="KAK9822178.1"/>
    <property type="molecule type" value="Genomic_DNA"/>
</dbReference>
<dbReference type="Gene3D" id="2.130.10.10">
    <property type="entry name" value="YVTN repeat-like/Quinoprotein amine dehydrogenase"/>
    <property type="match status" value="4"/>
</dbReference>
<keyword evidence="4" id="KW-0539">Nucleus</keyword>
<comment type="subcellular location">
    <subcellularLocation>
        <location evidence="1">Nucleus</location>
        <location evidence="1">Nucleolus</location>
    </subcellularLocation>
</comment>
<organism evidence="8 9">
    <name type="scientific">Elliptochloris bilobata</name>
    <dbReference type="NCBI Taxonomy" id="381761"/>
    <lineage>
        <taxon>Eukaryota</taxon>
        <taxon>Viridiplantae</taxon>
        <taxon>Chlorophyta</taxon>
        <taxon>core chlorophytes</taxon>
        <taxon>Trebouxiophyceae</taxon>
        <taxon>Trebouxiophyceae incertae sedis</taxon>
        <taxon>Elliptochloris clade</taxon>
        <taxon>Elliptochloris</taxon>
    </lineage>
</organism>
<evidence type="ECO:0000256" key="2">
    <source>
        <dbReference type="ARBA" id="ARBA00022574"/>
    </source>
</evidence>
<feature type="repeat" description="WD" evidence="5">
    <location>
        <begin position="134"/>
        <end position="166"/>
    </location>
</feature>
<feature type="repeat" description="WD" evidence="5">
    <location>
        <begin position="621"/>
        <end position="662"/>
    </location>
</feature>
<dbReference type="InterPro" id="IPR036322">
    <property type="entry name" value="WD40_repeat_dom_sf"/>
</dbReference>
<dbReference type="InterPro" id="IPR020472">
    <property type="entry name" value="WD40_PAC1"/>
</dbReference>
<dbReference type="Pfam" id="PF08625">
    <property type="entry name" value="Utp13"/>
    <property type="match status" value="1"/>
</dbReference>
<keyword evidence="3" id="KW-0677">Repeat</keyword>
<dbReference type="SUPFAM" id="SSF50978">
    <property type="entry name" value="WD40 repeat-like"/>
    <property type="match status" value="2"/>
</dbReference>
<gene>
    <name evidence="8" type="ORF">WJX81_007022</name>
</gene>